<accession>A0A172T8I8</accession>
<evidence type="ECO:0008006" key="4">
    <source>
        <dbReference type="Google" id="ProtNLM"/>
    </source>
</evidence>
<dbReference type="Proteomes" id="UP000077363">
    <property type="component" value="Chromosome"/>
</dbReference>
<dbReference type="STRING" id="1182568.SU48_05725"/>
<keyword evidence="1" id="KW-0812">Transmembrane</keyword>
<feature type="transmembrane region" description="Helical" evidence="1">
    <location>
        <begin position="31"/>
        <end position="48"/>
    </location>
</feature>
<protein>
    <recommendedName>
        <fullName evidence="4">Transmembrane protein</fullName>
    </recommendedName>
</protein>
<sequence>MRRTQWVEVAFSLLVFVGLIVLFQFPSRIPPFLALMMPLTLGLMLWQYRTMDEFRRARYLKAWAASGIVGMTAMTGLIAWGVFGALDGSSIRNNVQLSVWLLYIPWGISLFTFYAVTAFLYRRDTGG</sequence>
<proteinExistence type="predicted"/>
<organism evidence="2 3">
    <name type="scientific">Deinococcus puniceus</name>
    <dbReference type="NCBI Taxonomy" id="1182568"/>
    <lineage>
        <taxon>Bacteria</taxon>
        <taxon>Thermotogati</taxon>
        <taxon>Deinococcota</taxon>
        <taxon>Deinococci</taxon>
        <taxon>Deinococcales</taxon>
        <taxon>Deinococcaceae</taxon>
        <taxon>Deinococcus</taxon>
    </lineage>
</organism>
<keyword evidence="3" id="KW-1185">Reference proteome</keyword>
<dbReference type="EMBL" id="CP011387">
    <property type="protein sequence ID" value="ANE43348.1"/>
    <property type="molecule type" value="Genomic_DNA"/>
</dbReference>
<keyword evidence="1" id="KW-1133">Transmembrane helix</keyword>
<evidence type="ECO:0000256" key="1">
    <source>
        <dbReference type="SAM" id="Phobius"/>
    </source>
</evidence>
<reference evidence="2 3" key="1">
    <citation type="submission" date="2015-01" db="EMBL/GenBank/DDBJ databases">
        <title>Deinococcus puniceus/DY1/ whole genome sequencing.</title>
        <authorList>
            <person name="Kim M.K."/>
            <person name="Srinivasan S."/>
            <person name="Lee J.-J."/>
        </authorList>
    </citation>
    <scope>NUCLEOTIDE SEQUENCE [LARGE SCALE GENOMIC DNA]</scope>
    <source>
        <strain evidence="2 3">DY1</strain>
    </source>
</reference>
<evidence type="ECO:0000313" key="3">
    <source>
        <dbReference type="Proteomes" id="UP000077363"/>
    </source>
</evidence>
<gene>
    <name evidence="2" type="ORF">SU48_05725</name>
</gene>
<dbReference type="AlphaFoldDB" id="A0A172T8I8"/>
<name>A0A172T8I8_9DEIO</name>
<feature type="transmembrane region" description="Helical" evidence="1">
    <location>
        <begin position="103"/>
        <end position="121"/>
    </location>
</feature>
<dbReference type="KEGG" id="dpu:SU48_05725"/>
<evidence type="ECO:0000313" key="2">
    <source>
        <dbReference type="EMBL" id="ANE43348.1"/>
    </source>
</evidence>
<keyword evidence="1" id="KW-0472">Membrane</keyword>
<feature type="transmembrane region" description="Helical" evidence="1">
    <location>
        <begin position="7"/>
        <end position="25"/>
    </location>
</feature>
<feature type="transmembrane region" description="Helical" evidence="1">
    <location>
        <begin position="60"/>
        <end position="83"/>
    </location>
</feature>
<dbReference type="PATRIC" id="fig|1182568.3.peg.1190"/>